<keyword evidence="6" id="KW-0238">DNA-binding</keyword>
<feature type="region of interest" description="Disordered" evidence="9">
    <location>
        <begin position="1"/>
        <end position="27"/>
    </location>
</feature>
<sequence>MEVEPDIDVDDDGSGNQRSLPQKQAQPAPNIVFDTDPAFFSPDEKLKVGVIREEDGTQVFLCMYCRMRCESALALKMHVRVYHMPVLVYDNGLGTVETRYRMGIKLQNTTLTEFSTTEKPFACLFCESSYKLQSSLQSHFREHHSPHKPFQCLECKEGFRRPIELSRHRLYRCPVRKDATFPTSKKER</sequence>
<dbReference type="GO" id="GO:0006357">
    <property type="term" value="P:regulation of transcription by RNA polymerase II"/>
    <property type="evidence" value="ECO:0007669"/>
    <property type="project" value="TreeGrafter"/>
</dbReference>
<evidence type="ECO:0000313" key="11">
    <source>
        <dbReference type="EMBL" id="ROT62553.1"/>
    </source>
</evidence>
<dbReference type="OrthoDB" id="3176202at2759"/>
<keyword evidence="12" id="KW-1185">Reference proteome</keyword>
<dbReference type="SUPFAM" id="SSF57667">
    <property type="entry name" value="beta-beta-alpha zinc fingers"/>
    <property type="match status" value="1"/>
</dbReference>
<proteinExistence type="predicted"/>
<dbReference type="GO" id="GO:0003700">
    <property type="term" value="F:DNA-binding transcription factor activity"/>
    <property type="evidence" value="ECO:0007669"/>
    <property type="project" value="TreeGrafter"/>
</dbReference>
<reference evidence="11 12" key="1">
    <citation type="submission" date="2018-04" db="EMBL/GenBank/DDBJ databases">
        <authorList>
            <person name="Zhang X."/>
            <person name="Yuan J."/>
            <person name="Li F."/>
            <person name="Xiang J."/>
        </authorList>
    </citation>
    <scope>NUCLEOTIDE SEQUENCE [LARGE SCALE GENOMIC DNA]</scope>
    <source>
        <tissue evidence="11">Muscle</tissue>
    </source>
</reference>
<evidence type="ECO:0000256" key="5">
    <source>
        <dbReference type="ARBA" id="ARBA00022833"/>
    </source>
</evidence>
<gene>
    <name evidence="11" type="ORF">C7M84_019598</name>
</gene>
<dbReference type="InterPro" id="IPR013087">
    <property type="entry name" value="Znf_C2H2_type"/>
</dbReference>
<evidence type="ECO:0000256" key="1">
    <source>
        <dbReference type="ARBA" id="ARBA00004123"/>
    </source>
</evidence>
<evidence type="ECO:0000256" key="7">
    <source>
        <dbReference type="ARBA" id="ARBA00023242"/>
    </source>
</evidence>
<comment type="caution">
    <text evidence="11">The sequence shown here is derived from an EMBL/GenBank/DDBJ whole genome shotgun (WGS) entry which is preliminary data.</text>
</comment>
<evidence type="ECO:0000256" key="2">
    <source>
        <dbReference type="ARBA" id="ARBA00022723"/>
    </source>
</evidence>
<organism evidence="11 12">
    <name type="scientific">Penaeus vannamei</name>
    <name type="common">Whiteleg shrimp</name>
    <name type="synonym">Litopenaeus vannamei</name>
    <dbReference type="NCBI Taxonomy" id="6689"/>
    <lineage>
        <taxon>Eukaryota</taxon>
        <taxon>Metazoa</taxon>
        <taxon>Ecdysozoa</taxon>
        <taxon>Arthropoda</taxon>
        <taxon>Crustacea</taxon>
        <taxon>Multicrustacea</taxon>
        <taxon>Malacostraca</taxon>
        <taxon>Eumalacostraca</taxon>
        <taxon>Eucarida</taxon>
        <taxon>Decapoda</taxon>
        <taxon>Dendrobranchiata</taxon>
        <taxon>Penaeoidea</taxon>
        <taxon>Penaeidae</taxon>
        <taxon>Penaeus</taxon>
    </lineage>
</organism>
<evidence type="ECO:0000256" key="6">
    <source>
        <dbReference type="ARBA" id="ARBA00023125"/>
    </source>
</evidence>
<feature type="compositionally biased region" description="Acidic residues" evidence="9">
    <location>
        <begin position="1"/>
        <end position="13"/>
    </location>
</feature>
<evidence type="ECO:0000259" key="10">
    <source>
        <dbReference type="PROSITE" id="PS50157"/>
    </source>
</evidence>
<keyword evidence="2" id="KW-0479">Metal-binding</keyword>
<accession>A0A423SED5</accession>
<dbReference type="PANTHER" id="PTHR24404:SF114">
    <property type="entry name" value="KLUMPFUSS, ISOFORM B-RELATED"/>
    <property type="match status" value="1"/>
</dbReference>
<dbReference type="AlphaFoldDB" id="A0A423SED5"/>
<dbReference type="InterPro" id="IPR036236">
    <property type="entry name" value="Znf_C2H2_sf"/>
</dbReference>
<keyword evidence="7" id="KW-0539">Nucleus</keyword>
<evidence type="ECO:0000256" key="9">
    <source>
        <dbReference type="SAM" id="MobiDB-lite"/>
    </source>
</evidence>
<reference evidence="11 12" key="2">
    <citation type="submission" date="2019-01" db="EMBL/GenBank/DDBJ databases">
        <title>The decoding of complex shrimp genome reveals the adaptation for benthos swimmer, frequently molting mechanism and breeding impact on genome.</title>
        <authorList>
            <person name="Sun Y."/>
            <person name="Gao Y."/>
            <person name="Yu Y."/>
        </authorList>
    </citation>
    <scope>NUCLEOTIDE SEQUENCE [LARGE SCALE GENOMIC DNA]</scope>
    <source>
        <tissue evidence="11">Muscle</tissue>
    </source>
</reference>
<dbReference type="Proteomes" id="UP000283509">
    <property type="component" value="Unassembled WGS sequence"/>
</dbReference>
<evidence type="ECO:0000256" key="8">
    <source>
        <dbReference type="PROSITE-ProRule" id="PRU00042"/>
    </source>
</evidence>
<keyword evidence="4 8" id="KW-0863">Zinc-finger</keyword>
<keyword evidence="3" id="KW-0677">Repeat</keyword>
<dbReference type="SMART" id="SM00355">
    <property type="entry name" value="ZnF_C2H2"/>
    <property type="match status" value="3"/>
</dbReference>
<dbReference type="GO" id="GO:0000978">
    <property type="term" value="F:RNA polymerase II cis-regulatory region sequence-specific DNA binding"/>
    <property type="evidence" value="ECO:0007669"/>
    <property type="project" value="TreeGrafter"/>
</dbReference>
<evidence type="ECO:0000256" key="4">
    <source>
        <dbReference type="ARBA" id="ARBA00022771"/>
    </source>
</evidence>
<dbReference type="PROSITE" id="PS50157">
    <property type="entry name" value="ZINC_FINGER_C2H2_2"/>
    <property type="match status" value="1"/>
</dbReference>
<dbReference type="Gene3D" id="3.30.160.60">
    <property type="entry name" value="Classic Zinc Finger"/>
    <property type="match status" value="1"/>
</dbReference>
<name>A0A423SED5_PENVA</name>
<evidence type="ECO:0000313" key="12">
    <source>
        <dbReference type="Proteomes" id="UP000283509"/>
    </source>
</evidence>
<dbReference type="PANTHER" id="PTHR24404">
    <property type="entry name" value="ZINC FINGER PROTEIN"/>
    <property type="match status" value="1"/>
</dbReference>
<dbReference type="EMBL" id="QCYY01003633">
    <property type="protein sequence ID" value="ROT62553.1"/>
    <property type="molecule type" value="Genomic_DNA"/>
</dbReference>
<dbReference type="InterPro" id="IPR050589">
    <property type="entry name" value="Ikaros_C2H2-ZF"/>
</dbReference>
<comment type="subcellular location">
    <subcellularLocation>
        <location evidence="1">Nucleus</location>
    </subcellularLocation>
</comment>
<dbReference type="GO" id="GO:0008270">
    <property type="term" value="F:zinc ion binding"/>
    <property type="evidence" value="ECO:0007669"/>
    <property type="project" value="UniProtKB-KW"/>
</dbReference>
<dbReference type="GO" id="GO:0005634">
    <property type="term" value="C:nucleus"/>
    <property type="evidence" value="ECO:0007669"/>
    <property type="project" value="UniProtKB-SubCell"/>
</dbReference>
<evidence type="ECO:0000256" key="3">
    <source>
        <dbReference type="ARBA" id="ARBA00022737"/>
    </source>
</evidence>
<feature type="domain" description="C2H2-type" evidence="10">
    <location>
        <begin position="121"/>
        <end position="149"/>
    </location>
</feature>
<keyword evidence="5" id="KW-0862">Zinc</keyword>
<feature type="compositionally biased region" description="Polar residues" evidence="9">
    <location>
        <begin position="14"/>
        <end position="27"/>
    </location>
</feature>
<protein>
    <recommendedName>
        <fullName evidence="10">C2H2-type domain-containing protein</fullName>
    </recommendedName>
</protein>
<dbReference type="PROSITE" id="PS00028">
    <property type="entry name" value="ZINC_FINGER_C2H2_1"/>
    <property type="match status" value="2"/>
</dbReference>